<feature type="compositionally biased region" description="Polar residues" evidence="1">
    <location>
        <begin position="1516"/>
        <end position="1532"/>
    </location>
</feature>
<dbReference type="STRING" id="109376.A0A0D3BIF8"/>
<keyword evidence="3" id="KW-1185">Reference proteome</keyword>
<dbReference type="HOGENOM" id="CLU_247221_0_0_1"/>
<evidence type="ECO:0000256" key="1">
    <source>
        <dbReference type="SAM" id="MobiDB-lite"/>
    </source>
</evidence>
<feature type="compositionally biased region" description="Low complexity" evidence="1">
    <location>
        <begin position="294"/>
        <end position="303"/>
    </location>
</feature>
<organism evidence="2 3">
    <name type="scientific">Brassica oleracea var. oleracea</name>
    <dbReference type="NCBI Taxonomy" id="109376"/>
    <lineage>
        <taxon>Eukaryota</taxon>
        <taxon>Viridiplantae</taxon>
        <taxon>Streptophyta</taxon>
        <taxon>Embryophyta</taxon>
        <taxon>Tracheophyta</taxon>
        <taxon>Spermatophyta</taxon>
        <taxon>Magnoliopsida</taxon>
        <taxon>eudicotyledons</taxon>
        <taxon>Gunneridae</taxon>
        <taxon>Pentapetalae</taxon>
        <taxon>rosids</taxon>
        <taxon>malvids</taxon>
        <taxon>Brassicales</taxon>
        <taxon>Brassicaceae</taxon>
        <taxon>Brassiceae</taxon>
        <taxon>Brassica</taxon>
    </lineage>
</organism>
<feature type="compositionally biased region" description="Low complexity" evidence="1">
    <location>
        <begin position="1030"/>
        <end position="1039"/>
    </location>
</feature>
<dbReference type="Gramene" id="Bo3g141690.1">
    <property type="protein sequence ID" value="Bo3g141690.1"/>
    <property type="gene ID" value="Bo3g141690"/>
</dbReference>
<dbReference type="EnsemblPlants" id="Bo3g141690.1">
    <property type="protein sequence ID" value="Bo3g141690.1"/>
    <property type="gene ID" value="Bo3g141690"/>
</dbReference>
<dbReference type="Proteomes" id="UP000032141">
    <property type="component" value="Chromosome C3"/>
</dbReference>
<reference evidence="2 3" key="1">
    <citation type="journal article" date="2014" name="Genome Biol.">
        <title>Transcriptome and methylome profiling reveals relics of genome dominance in the mesopolyploid Brassica oleracea.</title>
        <authorList>
            <person name="Parkin I.A."/>
            <person name="Koh C."/>
            <person name="Tang H."/>
            <person name="Robinson S.J."/>
            <person name="Kagale S."/>
            <person name="Clarke W.E."/>
            <person name="Town C.D."/>
            <person name="Nixon J."/>
            <person name="Krishnakumar V."/>
            <person name="Bidwell S.L."/>
            <person name="Denoeud F."/>
            <person name="Belcram H."/>
            <person name="Links M.G."/>
            <person name="Just J."/>
            <person name="Clarke C."/>
            <person name="Bender T."/>
            <person name="Huebert T."/>
            <person name="Mason A.S."/>
            <person name="Pires J.C."/>
            <person name="Barker G."/>
            <person name="Moore J."/>
            <person name="Walley P.G."/>
            <person name="Manoli S."/>
            <person name="Batley J."/>
            <person name="Edwards D."/>
            <person name="Nelson M.N."/>
            <person name="Wang X."/>
            <person name="Paterson A.H."/>
            <person name="King G."/>
            <person name="Bancroft I."/>
            <person name="Chalhoub B."/>
            <person name="Sharpe A.G."/>
        </authorList>
    </citation>
    <scope>NUCLEOTIDE SEQUENCE</scope>
    <source>
        <strain evidence="2 3">cv. TO1000</strain>
    </source>
</reference>
<dbReference type="PANTHER" id="PTHR46445:SF3">
    <property type="entry name" value="RNA POLYMERASE II DEGRADATION FACTOR-LIKE PROTEIN (DUF1296)-RELATED"/>
    <property type="match status" value="1"/>
</dbReference>
<accession>A0A0D3BIF8</accession>
<feature type="region of interest" description="Disordered" evidence="1">
    <location>
        <begin position="374"/>
        <end position="425"/>
    </location>
</feature>
<feature type="compositionally biased region" description="Basic and acidic residues" evidence="1">
    <location>
        <begin position="1122"/>
        <end position="1142"/>
    </location>
</feature>
<reference evidence="2" key="2">
    <citation type="submission" date="2015-03" db="UniProtKB">
        <authorList>
            <consortium name="EnsemblPlants"/>
        </authorList>
    </citation>
    <scope>IDENTIFICATION</scope>
</reference>
<feature type="region of interest" description="Disordered" evidence="1">
    <location>
        <begin position="1500"/>
        <end position="1532"/>
    </location>
</feature>
<dbReference type="eggNOG" id="KOG0167">
    <property type="taxonomic scope" value="Eukaryota"/>
</dbReference>
<feature type="region of interest" description="Disordered" evidence="1">
    <location>
        <begin position="291"/>
        <end position="327"/>
    </location>
</feature>
<name>A0A0D3BIF8_BRAOL</name>
<evidence type="ECO:0000313" key="3">
    <source>
        <dbReference type="Proteomes" id="UP000032141"/>
    </source>
</evidence>
<proteinExistence type="predicted"/>
<evidence type="ECO:0000313" key="2">
    <source>
        <dbReference type="EnsemblPlants" id="Bo3g141690.1"/>
    </source>
</evidence>
<feature type="region of interest" description="Disordered" evidence="1">
    <location>
        <begin position="1027"/>
        <end position="1063"/>
    </location>
</feature>
<protein>
    <submittedName>
        <fullName evidence="2">Uncharacterized protein</fullName>
    </submittedName>
</protein>
<feature type="region of interest" description="Disordered" evidence="1">
    <location>
        <begin position="1110"/>
        <end position="1161"/>
    </location>
</feature>
<dbReference type="PANTHER" id="PTHR46445">
    <property type="entry name" value="RNA POLYMERASE II DEGRADATION FACTOR-LIKE PROTEIN (DUF1296)"/>
    <property type="match status" value="1"/>
</dbReference>
<sequence>MSTEIVSSFGTTRFSFQGRNARSLIRKIEIFLVLFESLTESGWGSTPSSSSSTALLCLKELYLLLYRSSSTTALWLILQTQSTISTKRSRLSSTSSPSTISASARTSESQSRRSRLYIDNNDECVCCSDSVNFQGTLILLSRKINCRLLLRAREYHHHSLLLDIKVHGLELQARCLWLTLLRGVDHRTRQRNVNVRSEIDHEHEANANHQVPVKDEWPSIEKPLPPITASVSVAPPAESEVCGGTADLQSERVDQHLRDRLENIHIAESGPSEDLGVDHVHPGLVGNVQEEDSVVSSESNDNQYTYETQSHPVEHHKDEDEVSSGSADFQELTVERHDQEASHEEDRPAVVIPKHLLIHTEECSQLSFGGFGSRPLSNNAEETPDEAPHKEHSDARNAEFYGDERLGSNTVDGSMGHAPAAGNYDDSLESRREVLKQENPETVQENQYTYAHSEPEYAKQQQLNTAYDASQTNAQNQMQNLASLSNVDANLVLLSESCILTVHIGYPHSDPNSLLAQTAQNARELDLQYSAFAQSVQRESFTWWPEHFHARDAVVGKVFCGGEAARLDQGSTPGGGGFYSSVVVGILREVEASFAPPPPVQFSGGGDLPSSVVAVLSPEEKIVEVVGTGLNPERRVGGPDESAVCPMTLSVEDHRRRRQLMRIMRSGETKFKALSFKYSLKLEFRVRRGELRRNQPENRRRNLWLRQRYSHLSPSLEAFLSPVDLTGLPLVQTIAAMSTEIVSSFGTTRFSFQGRNARSLIRKIEIFLVLFESLTESGWGSTPSSSSSTALLCLKELYLLLYRSSSTTALWLILQTQSTISTKRSRLSSTSSPSTISASARTSESQSRRSRLYIDNNDECVCCSDSVNFQGTLILLSRKINCRLLLRAREYHHHSLLLDIKVHGLELQARCLWLTLLRGVDHRTRQRNVNVRSEIDHEHEANANHQVPVKDEWPSIEKPLPPITASVSVAPPAESEVCGGTADLQSERVDQHLRDRLENIHIAESGPSEDLGVDHVHPGLVGNVQEEDSVVSSESNDNQYTYETQSHPVEHHKDEDEVSSGSADFQELTVERHDQEASHEEDRPAVVIPKHLLIHTEECSQLSFGGFGSRPLSNNAEETPDEAPHKEHSDARNAEFYGDERLGSNTVDGSMGHAPAAGNYDDSLESRREVLKQENPETVQENQYTYAHSEPEYAKQQQLNTAYDASQTNAQNQMQNLASLSNVDANLVLLSESCILTVHIGYPHSDPNSLLAQTAQNARELDLQYSAFAQSVQRESFTWWPEHFHARGAPRQWDPGDAANALPQMHPYSQPTMPLAHFANMISYPLMPQNYPYMPSAFQQTYAGNSSYHQQLAALLPQYKTNLSPSSLPQSATAPASAYGFENSTNVGSAGNFPLSQQSAPTGYEDVLSSQYKESNHLLALQHQQQQNEISAMWHHGHGSRTMSGVPANTYYNLQAQQQQQLQQTQQAAAVGYRQAQQQQQQRYGSYGYSNFYQFQTEMSLERQQQNPRDGAGAQVGQQPSDQTQQLWQNSY</sequence>
<feature type="compositionally biased region" description="Basic and acidic residues" evidence="1">
    <location>
        <begin position="386"/>
        <end position="406"/>
    </location>
</feature>